<dbReference type="AlphaFoldDB" id="A0A8S1HKH8"/>
<evidence type="ECO:0000256" key="3">
    <source>
        <dbReference type="SAM" id="SignalP"/>
    </source>
</evidence>
<dbReference type="PROSITE" id="PS51904">
    <property type="entry name" value="GLYCOSYL_HYDROL_F25_2"/>
    <property type="match status" value="1"/>
</dbReference>
<dbReference type="InterPro" id="IPR002053">
    <property type="entry name" value="Glyco_hydro_25"/>
</dbReference>
<protein>
    <submittedName>
        <fullName evidence="4">Uncharacterized protein</fullName>
    </submittedName>
</protein>
<comment type="caution">
    <text evidence="4">The sequence shown here is derived from an EMBL/GenBank/DDBJ whole genome shotgun (WGS) entry which is preliminary data.</text>
</comment>
<organism evidence="4 5">
    <name type="scientific">Caenorhabditis auriculariae</name>
    <dbReference type="NCBI Taxonomy" id="2777116"/>
    <lineage>
        <taxon>Eukaryota</taxon>
        <taxon>Metazoa</taxon>
        <taxon>Ecdysozoa</taxon>
        <taxon>Nematoda</taxon>
        <taxon>Chromadorea</taxon>
        <taxon>Rhabditida</taxon>
        <taxon>Rhabditina</taxon>
        <taxon>Rhabditomorpha</taxon>
        <taxon>Rhabditoidea</taxon>
        <taxon>Rhabditidae</taxon>
        <taxon>Peloderinae</taxon>
        <taxon>Caenorhabditis</taxon>
    </lineage>
</organism>
<dbReference type="Proteomes" id="UP000835052">
    <property type="component" value="Unassembled WGS sequence"/>
</dbReference>
<dbReference type="Gene3D" id="3.20.20.80">
    <property type="entry name" value="Glycosidases"/>
    <property type="match status" value="1"/>
</dbReference>
<gene>
    <name evidence="4" type="ORF">CAUJ_LOCUS9669</name>
</gene>
<dbReference type="OrthoDB" id="2251794at2759"/>
<name>A0A8S1HKH8_9PELO</name>
<reference evidence="4" key="1">
    <citation type="submission" date="2020-10" db="EMBL/GenBank/DDBJ databases">
        <authorList>
            <person name="Kikuchi T."/>
        </authorList>
    </citation>
    <scope>NUCLEOTIDE SEQUENCE</scope>
    <source>
        <strain evidence="4">NKZ352</strain>
    </source>
</reference>
<dbReference type="EMBL" id="CAJGYM010000038">
    <property type="protein sequence ID" value="CAD6193750.1"/>
    <property type="molecule type" value="Genomic_DNA"/>
</dbReference>
<keyword evidence="2 3" id="KW-0732">Signal</keyword>
<dbReference type="GO" id="GO:0003796">
    <property type="term" value="F:lysozyme activity"/>
    <property type="evidence" value="ECO:0007669"/>
    <property type="project" value="InterPro"/>
</dbReference>
<dbReference type="InterPro" id="IPR017853">
    <property type="entry name" value="GH"/>
</dbReference>
<dbReference type="GO" id="GO:0007165">
    <property type="term" value="P:signal transduction"/>
    <property type="evidence" value="ECO:0007669"/>
    <property type="project" value="TreeGrafter"/>
</dbReference>
<evidence type="ECO:0000256" key="1">
    <source>
        <dbReference type="ARBA" id="ARBA00010646"/>
    </source>
</evidence>
<sequence length="212" mass="23910">MLRFVVFLCLSSSVLAGLGLDAVQYIAPKTFQCLAGNGFSFFAGRLWQRYNYVDNNGVLNIANARSAGFKEIYGYIYPCISSDCPPPEGQVQAVLRALKANGASCDKIFIDVEQPGWPSNSTFNQDFITRMGSELDYQGAAWGIYTNEDNWKAVTGGKWTKMKNQPLWWAEPNNNQDFNGYYPFGGWRMPYMHQYQTDSSSCGVSLDRIWHP</sequence>
<dbReference type="SUPFAM" id="SSF51445">
    <property type="entry name" value="(Trans)glycosidases"/>
    <property type="match status" value="1"/>
</dbReference>
<evidence type="ECO:0000313" key="5">
    <source>
        <dbReference type="Proteomes" id="UP000835052"/>
    </source>
</evidence>
<evidence type="ECO:0000313" key="4">
    <source>
        <dbReference type="EMBL" id="CAD6193750.1"/>
    </source>
</evidence>
<dbReference type="GO" id="GO:0045087">
    <property type="term" value="P:innate immune response"/>
    <property type="evidence" value="ECO:0007669"/>
    <property type="project" value="TreeGrafter"/>
</dbReference>
<feature type="chain" id="PRO_5035908724" evidence="3">
    <location>
        <begin position="17"/>
        <end position="212"/>
    </location>
</feature>
<dbReference type="GO" id="GO:0016998">
    <property type="term" value="P:cell wall macromolecule catabolic process"/>
    <property type="evidence" value="ECO:0007669"/>
    <property type="project" value="InterPro"/>
</dbReference>
<dbReference type="PANTHER" id="PTHR23208">
    <property type="entry name" value="LYSOZYME PROTEIN"/>
    <property type="match status" value="1"/>
</dbReference>
<dbReference type="GO" id="GO:0009253">
    <property type="term" value="P:peptidoglycan catabolic process"/>
    <property type="evidence" value="ECO:0007669"/>
    <property type="project" value="InterPro"/>
</dbReference>
<dbReference type="PANTHER" id="PTHR23208:SF36">
    <property type="entry name" value="LYSOZYME-RELATED"/>
    <property type="match status" value="1"/>
</dbReference>
<dbReference type="InterPro" id="IPR051595">
    <property type="entry name" value="GH25_Enzymes"/>
</dbReference>
<feature type="signal peptide" evidence="3">
    <location>
        <begin position="1"/>
        <end position="16"/>
    </location>
</feature>
<comment type="similarity">
    <text evidence="1">Belongs to the glycosyl hydrolase 25 family.</text>
</comment>
<keyword evidence="5" id="KW-1185">Reference proteome</keyword>
<evidence type="ECO:0000256" key="2">
    <source>
        <dbReference type="ARBA" id="ARBA00022729"/>
    </source>
</evidence>
<proteinExistence type="inferred from homology"/>
<accession>A0A8S1HKH8</accession>